<reference evidence="3 4" key="1">
    <citation type="submission" date="2015-08" db="EMBL/GenBank/DDBJ databases">
        <title>Next Generation Sequencing and Analysis of the Genome of Puccinia sorghi L Schw, the Causal Agent of Maize Common Rust.</title>
        <authorList>
            <person name="Rochi L."/>
            <person name="Burguener G."/>
            <person name="Darino M."/>
            <person name="Turjanski A."/>
            <person name="Kreff E."/>
            <person name="Dieguez M.J."/>
            <person name="Sacco F."/>
        </authorList>
    </citation>
    <scope>NUCLEOTIDE SEQUENCE [LARGE SCALE GENOMIC DNA]</scope>
    <source>
        <strain evidence="3 4">RO10H11247</strain>
    </source>
</reference>
<accession>A0A0L6VUP9</accession>
<feature type="compositionally biased region" description="Basic residues" evidence="1">
    <location>
        <begin position="220"/>
        <end position="232"/>
    </location>
</feature>
<name>A0A0L6VUP9_9BASI</name>
<evidence type="ECO:0000259" key="2">
    <source>
        <dbReference type="Pfam" id="PF08790"/>
    </source>
</evidence>
<proteinExistence type="predicted"/>
<evidence type="ECO:0000313" key="3">
    <source>
        <dbReference type="EMBL" id="KNZ64478.1"/>
    </source>
</evidence>
<keyword evidence="4" id="KW-1185">Reference proteome</keyword>
<dbReference type="EMBL" id="LAVV01000266">
    <property type="protein sequence ID" value="KNZ64478.1"/>
    <property type="molecule type" value="Genomic_DNA"/>
</dbReference>
<dbReference type="SUPFAM" id="SSF57667">
    <property type="entry name" value="beta-beta-alpha zinc fingers"/>
    <property type="match status" value="1"/>
</dbReference>
<sequence>MNQVWRCLDSHSMRCRASVTCLDCSTTFNGPASWKPHTTCISEAQKYQKSLYQAPKNKKPNNSNNNNNHDKIHSKTTVAALVPLDKQPTPCVAAADVVVSHGPATLLPLPAQHNHPDQASEKEKRTKKDKKRKSHDRLPAPCVALDKGTEPEILPCDTAPSDPTHVNTNEKQTRIKKKPKSNNANTGLGPGQKTDEAVPPPSENTPPHPEQAGSKETKEKRSKKKEKKRKTRDRNSGLVESETTDEPVVPPPEKMHGDDSEPAQRKEKKRSKKEKKRKAHECNSAVEGPETAAVQAVVRPSEPAPSGGDNPEPGRRKETKEKREKKRRVLVESEKGSLRKMRCHTCPASPSARDRKEGFWELPKTS</sequence>
<dbReference type="STRING" id="27349.A0A0L6VUP9"/>
<feature type="compositionally biased region" description="Basic residues" evidence="1">
    <location>
        <begin position="266"/>
        <end position="279"/>
    </location>
</feature>
<dbReference type="AlphaFoldDB" id="A0A0L6VUP9"/>
<dbReference type="InterPro" id="IPR014898">
    <property type="entry name" value="Znf_C2H2_LYAR"/>
</dbReference>
<feature type="domain" description="Zinc finger C2H2 LYAR-type" evidence="2">
    <location>
        <begin position="19"/>
        <end position="47"/>
    </location>
</feature>
<organism evidence="3 4">
    <name type="scientific">Puccinia sorghi</name>
    <dbReference type="NCBI Taxonomy" id="27349"/>
    <lineage>
        <taxon>Eukaryota</taxon>
        <taxon>Fungi</taxon>
        <taxon>Dikarya</taxon>
        <taxon>Basidiomycota</taxon>
        <taxon>Pucciniomycotina</taxon>
        <taxon>Pucciniomycetes</taxon>
        <taxon>Pucciniales</taxon>
        <taxon>Pucciniaceae</taxon>
        <taxon>Puccinia</taxon>
    </lineage>
</organism>
<dbReference type="VEuPathDB" id="FungiDB:VP01_1023g1"/>
<feature type="region of interest" description="Disordered" evidence="1">
    <location>
        <begin position="105"/>
        <end position="366"/>
    </location>
</feature>
<feature type="compositionally biased region" description="Pro residues" evidence="1">
    <location>
        <begin position="198"/>
        <end position="209"/>
    </location>
</feature>
<protein>
    <submittedName>
        <fullName evidence="3">UPF0743 protein</fullName>
    </submittedName>
</protein>
<evidence type="ECO:0000256" key="1">
    <source>
        <dbReference type="SAM" id="MobiDB-lite"/>
    </source>
</evidence>
<feature type="compositionally biased region" description="Basic and acidic residues" evidence="1">
    <location>
        <begin position="114"/>
        <end position="126"/>
    </location>
</feature>
<dbReference type="Proteomes" id="UP000037035">
    <property type="component" value="Unassembled WGS sequence"/>
</dbReference>
<evidence type="ECO:0000313" key="4">
    <source>
        <dbReference type="Proteomes" id="UP000037035"/>
    </source>
</evidence>
<dbReference type="OrthoDB" id="21474at2759"/>
<comment type="caution">
    <text evidence="3">The sequence shown here is derived from an EMBL/GenBank/DDBJ whole genome shotgun (WGS) entry which is preliminary data.</text>
</comment>
<dbReference type="InterPro" id="IPR036236">
    <property type="entry name" value="Znf_C2H2_sf"/>
</dbReference>
<feature type="compositionally biased region" description="Basic and acidic residues" evidence="1">
    <location>
        <begin position="253"/>
        <end position="265"/>
    </location>
</feature>
<gene>
    <name evidence="3" type="ORF">VP01_1023g1</name>
</gene>
<dbReference type="Pfam" id="PF08790">
    <property type="entry name" value="zf-LYAR"/>
    <property type="match status" value="1"/>
</dbReference>
<feature type="compositionally biased region" description="Basic and acidic residues" evidence="1">
    <location>
        <begin position="312"/>
        <end position="322"/>
    </location>
</feature>